<dbReference type="RefSeq" id="WP_200970560.1">
    <property type="nucleotide sequence ID" value="NZ_CP065592.1"/>
</dbReference>
<name>A0A7T2GHN1_9SPHN</name>
<evidence type="ECO:0000256" key="4">
    <source>
        <dbReference type="ARBA" id="ARBA00022801"/>
    </source>
</evidence>
<sequence length="302" mass="32339">MTNIASTTNRAGKFPAIFKRREFFYHDGKGLRRFSLSVEAQLSGAALMLALLLWSALAAAKLMIAAPDGRVAQMERQVQSMQADVQALKRHAAQRYGSTAAAVEKLGLAPERFTGTGGPFEAVEPLKTADPNFKSLFTSWKKLDQLEQGTIAIPSTMPVKGTALTSKYGVRSDPFQGRAAMHAGVDLAGPLGTPIYATADGYVERSNWVGGYGNLVELNHGKGIQTRYGHLSKALVTPGQRVKRGDLIALMGSTGRSTGSHLHYEVRIDGKAVNPIPFMQSNEYLAAVQRRAALALGGPGGN</sequence>
<evidence type="ECO:0000256" key="2">
    <source>
        <dbReference type="ARBA" id="ARBA00022670"/>
    </source>
</evidence>
<dbReference type="InterPro" id="IPR016047">
    <property type="entry name" value="M23ase_b-sheet_dom"/>
</dbReference>
<dbReference type="FunFam" id="2.70.70.10:FF:000006">
    <property type="entry name" value="M23 family peptidase"/>
    <property type="match status" value="1"/>
</dbReference>
<accession>A0A7T2GHN1</accession>
<dbReference type="AlphaFoldDB" id="A0A7T2GHN1"/>
<dbReference type="Gene3D" id="2.70.70.10">
    <property type="entry name" value="Glucose Permease (Domain IIA)"/>
    <property type="match status" value="1"/>
</dbReference>
<evidence type="ECO:0000256" key="6">
    <source>
        <dbReference type="ARBA" id="ARBA00023049"/>
    </source>
</evidence>
<feature type="transmembrane region" description="Helical" evidence="7">
    <location>
        <begin position="42"/>
        <end position="64"/>
    </location>
</feature>
<evidence type="ECO:0000313" key="9">
    <source>
        <dbReference type="EMBL" id="QPQ54028.1"/>
    </source>
</evidence>
<evidence type="ECO:0000256" key="7">
    <source>
        <dbReference type="SAM" id="Phobius"/>
    </source>
</evidence>
<keyword evidence="6" id="KW-0482">Metalloprotease</keyword>
<dbReference type="Pfam" id="PF01551">
    <property type="entry name" value="Peptidase_M23"/>
    <property type="match status" value="1"/>
</dbReference>
<keyword evidence="7" id="KW-1133">Transmembrane helix</keyword>
<keyword evidence="3" id="KW-0479">Metal-binding</keyword>
<keyword evidence="5" id="KW-0862">Zinc</keyword>
<dbReference type="GO" id="GO:0046872">
    <property type="term" value="F:metal ion binding"/>
    <property type="evidence" value="ECO:0007669"/>
    <property type="project" value="UniProtKB-KW"/>
</dbReference>
<evidence type="ECO:0000256" key="5">
    <source>
        <dbReference type="ARBA" id="ARBA00022833"/>
    </source>
</evidence>
<dbReference type="InterPro" id="IPR050570">
    <property type="entry name" value="Cell_wall_metabolism_enzyme"/>
</dbReference>
<reference evidence="9 10" key="1">
    <citation type="submission" date="2020-11" db="EMBL/GenBank/DDBJ databases">
        <title>Genome seq and assembly of Sphingosinicella sp.</title>
        <authorList>
            <person name="Chhetri G."/>
        </authorList>
    </citation>
    <scope>NUCLEOTIDE SEQUENCE [LARGE SCALE GENOMIC DNA]</scope>
    <source>
        <strain evidence="9 10">UDD2</strain>
    </source>
</reference>
<evidence type="ECO:0000256" key="3">
    <source>
        <dbReference type="ARBA" id="ARBA00022723"/>
    </source>
</evidence>
<dbReference type="InterPro" id="IPR011055">
    <property type="entry name" value="Dup_hybrid_motif"/>
</dbReference>
<dbReference type="GO" id="GO:0004222">
    <property type="term" value="F:metalloendopeptidase activity"/>
    <property type="evidence" value="ECO:0007669"/>
    <property type="project" value="TreeGrafter"/>
</dbReference>
<organism evidence="9 10">
    <name type="scientific">Allosphingosinicella flava</name>
    <dbReference type="NCBI Taxonomy" id="2771430"/>
    <lineage>
        <taxon>Bacteria</taxon>
        <taxon>Pseudomonadati</taxon>
        <taxon>Pseudomonadota</taxon>
        <taxon>Alphaproteobacteria</taxon>
        <taxon>Sphingomonadales</taxon>
        <taxon>Sphingomonadaceae</taxon>
        <taxon>Allosphingosinicella</taxon>
    </lineage>
</organism>
<dbReference type="PANTHER" id="PTHR21666:SF288">
    <property type="entry name" value="CELL DIVISION PROTEIN YTFB"/>
    <property type="match status" value="1"/>
</dbReference>
<dbReference type="KEGG" id="sflv:IC614_06505"/>
<feature type="domain" description="M23ase beta-sheet core" evidence="8">
    <location>
        <begin position="181"/>
        <end position="275"/>
    </location>
</feature>
<comment type="cofactor">
    <cofactor evidence="1">
        <name>Zn(2+)</name>
        <dbReference type="ChEBI" id="CHEBI:29105"/>
    </cofactor>
</comment>
<protein>
    <submittedName>
        <fullName evidence="9">M23 family metallopeptidase</fullName>
    </submittedName>
</protein>
<dbReference type="CDD" id="cd12797">
    <property type="entry name" value="M23_peptidase"/>
    <property type="match status" value="1"/>
</dbReference>
<keyword evidence="10" id="KW-1185">Reference proteome</keyword>
<dbReference type="SUPFAM" id="SSF51261">
    <property type="entry name" value="Duplicated hybrid motif"/>
    <property type="match status" value="1"/>
</dbReference>
<gene>
    <name evidence="9" type="ORF">IC614_06505</name>
</gene>
<dbReference type="EMBL" id="CP065592">
    <property type="protein sequence ID" value="QPQ54028.1"/>
    <property type="molecule type" value="Genomic_DNA"/>
</dbReference>
<dbReference type="GO" id="GO:0006508">
    <property type="term" value="P:proteolysis"/>
    <property type="evidence" value="ECO:0007669"/>
    <property type="project" value="UniProtKB-KW"/>
</dbReference>
<keyword evidence="4" id="KW-0378">Hydrolase</keyword>
<evidence type="ECO:0000259" key="8">
    <source>
        <dbReference type="Pfam" id="PF01551"/>
    </source>
</evidence>
<proteinExistence type="predicted"/>
<evidence type="ECO:0000313" key="10">
    <source>
        <dbReference type="Proteomes" id="UP000594873"/>
    </source>
</evidence>
<keyword evidence="7" id="KW-0472">Membrane</keyword>
<dbReference type="PANTHER" id="PTHR21666">
    <property type="entry name" value="PEPTIDASE-RELATED"/>
    <property type="match status" value="1"/>
</dbReference>
<keyword evidence="2" id="KW-0645">Protease</keyword>
<evidence type="ECO:0000256" key="1">
    <source>
        <dbReference type="ARBA" id="ARBA00001947"/>
    </source>
</evidence>
<keyword evidence="7" id="KW-0812">Transmembrane</keyword>
<dbReference type="Proteomes" id="UP000594873">
    <property type="component" value="Chromosome"/>
</dbReference>